<dbReference type="Proteomes" id="UP000262939">
    <property type="component" value="Unassembled WGS sequence"/>
</dbReference>
<reference evidence="1 2" key="1">
    <citation type="submission" date="2018-08" db="EMBL/GenBank/DDBJ databases">
        <title>Bacillus chawlae sp. nov., Bacillus glennii sp. nov., and Bacillus saganii sp. nov. Isolated from the Vehicle Assembly Building at Kennedy Space Center where the Viking Spacecraft were Assembled.</title>
        <authorList>
            <person name="Seuylemezian A."/>
            <person name="Vaishampayan P."/>
        </authorList>
    </citation>
    <scope>NUCLEOTIDE SEQUENCE [LARGE SCALE GENOMIC DNA]</scope>
    <source>
        <strain evidence="1 2">V44-8</strain>
    </source>
</reference>
<protein>
    <submittedName>
        <fullName evidence="1">Uncharacterized protein</fullName>
    </submittedName>
</protein>
<proteinExistence type="predicted"/>
<dbReference type="EMBL" id="QVTD01000011">
    <property type="protein sequence ID" value="RFU62159.1"/>
    <property type="molecule type" value="Genomic_DNA"/>
</dbReference>
<sequence>MFASNLNLSSVDVGNQCDTAYQLGIKCGLGLTRIWIAFAATANGSVGFPYFGDRGHASG</sequence>
<dbReference type="AlphaFoldDB" id="A0A372LAB5"/>
<comment type="caution">
    <text evidence="1">The sequence shown here is derived from an EMBL/GenBank/DDBJ whole genome shotgun (WGS) entry which is preliminary data.</text>
</comment>
<evidence type="ECO:0000313" key="2">
    <source>
        <dbReference type="Proteomes" id="UP000262939"/>
    </source>
</evidence>
<keyword evidence="2" id="KW-1185">Reference proteome</keyword>
<gene>
    <name evidence="1" type="ORF">D0466_16410</name>
</gene>
<organism evidence="1 2">
    <name type="scientific">Peribacillus glennii</name>
    <dbReference type="NCBI Taxonomy" id="2303991"/>
    <lineage>
        <taxon>Bacteria</taxon>
        <taxon>Bacillati</taxon>
        <taxon>Bacillota</taxon>
        <taxon>Bacilli</taxon>
        <taxon>Bacillales</taxon>
        <taxon>Bacillaceae</taxon>
        <taxon>Peribacillus</taxon>
    </lineage>
</organism>
<name>A0A372LAB5_9BACI</name>
<accession>A0A372LAB5</accession>
<evidence type="ECO:0000313" key="1">
    <source>
        <dbReference type="EMBL" id="RFU62159.1"/>
    </source>
</evidence>